<dbReference type="EMBL" id="QUSW01000011">
    <property type="protein sequence ID" value="RQP21350.1"/>
    <property type="molecule type" value="Genomic_DNA"/>
</dbReference>
<keyword evidence="9" id="KW-1185">Reference proteome</keyword>
<dbReference type="InterPro" id="IPR041443">
    <property type="entry name" value="Exop_C"/>
</dbReference>
<evidence type="ECO:0000256" key="1">
    <source>
        <dbReference type="ARBA" id="ARBA00005336"/>
    </source>
</evidence>
<dbReference type="InterPro" id="IPR036962">
    <property type="entry name" value="Glyco_hydro_3_N_sf"/>
</dbReference>
<dbReference type="Pfam" id="PF18559">
    <property type="entry name" value="Exop_C"/>
    <property type="match status" value="1"/>
</dbReference>
<dbReference type="Gene3D" id="3.20.20.300">
    <property type="entry name" value="Glycoside hydrolase, family 3, N-terminal domain"/>
    <property type="match status" value="1"/>
</dbReference>
<reference evidence="8 9" key="2">
    <citation type="submission" date="2018-12" db="EMBL/GenBank/DDBJ databases">
        <title>Rhizobacter gummiphilus sp. nov., a rubber-degrading bacterium isolated from the soil of a botanical garden in Japan.</title>
        <authorList>
            <person name="Shunsuke S.S."/>
        </authorList>
    </citation>
    <scope>NUCLEOTIDE SEQUENCE [LARGE SCALE GENOMIC DNA]</scope>
    <source>
        <strain evidence="8 9">S-16</strain>
    </source>
</reference>
<dbReference type="InterPro" id="IPR002772">
    <property type="entry name" value="Glyco_hydro_3_C"/>
</dbReference>
<dbReference type="Proteomes" id="UP000267464">
    <property type="component" value="Unassembled WGS sequence"/>
</dbReference>
<comment type="similarity">
    <text evidence="1 4">Belongs to the glycosyl hydrolase 3 family.</text>
</comment>
<dbReference type="InterPro" id="IPR019800">
    <property type="entry name" value="Glyco_hydro_3_AS"/>
</dbReference>
<keyword evidence="3 4" id="KW-0326">Glycosidase</keyword>
<evidence type="ECO:0000256" key="3">
    <source>
        <dbReference type="ARBA" id="ARBA00023295"/>
    </source>
</evidence>
<dbReference type="OrthoDB" id="9781691at2"/>
<dbReference type="PANTHER" id="PTHR30620:SF77">
    <property type="entry name" value="LYSOSOMAL BETA GLUCOSIDASE-LIKE"/>
    <property type="match status" value="1"/>
</dbReference>
<proteinExistence type="inferred from homology"/>
<gene>
    <name evidence="8" type="ORF">DZC73_28065</name>
</gene>
<feature type="domain" description="Glycoside hydrolase family 3 N-terminal" evidence="5">
    <location>
        <begin position="62"/>
        <end position="405"/>
    </location>
</feature>
<dbReference type="PRINTS" id="PR00133">
    <property type="entry name" value="GLHYDRLASE3"/>
</dbReference>
<dbReference type="PROSITE" id="PS00775">
    <property type="entry name" value="GLYCOSYL_HYDROL_F3"/>
    <property type="match status" value="1"/>
</dbReference>
<evidence type="ECO:0000259" key="7">
    <source>
        <dbReference type="Pfam" id="PF18559"/>
    </source>
</evidence>
<dbReference type="RefSeq" id="WP_124543721.1">
    <property type="nucleotide sequence ID" value="NZ_QUSW01000011.1"/>
</dbReference>
<dbReference type="Gene3D" id="2.60.120.430">
    <property type="entry name" value="Galactose-binding lectin"/>
    <property type="match status" value="1"/>
</dbReference>
<dbReference type="InterPro" id="IPR036881">
    <property type="entry name" value="Glyco_hydro_3_C_sf"/>
</dbReference>
<keyword evidence="2 4" id="KW-0378">Hydrolase</keyword>
<dbReference type="SUPFAM" id="SSF52279">
    <property type="entry name" value="Beta-D-glucan exohydrolase, C-terminal domain"/>
    <property type="match status" value="1"/>
</dbReference>
<name>A0A3N7HH59_9BURK</name>
<dbReference type="AlphaFoldDB" id="A0A3N7HH59"/>
<dbReference type="Gene3D" id="3.40.50.1700">
    <property type="entry name" value="Glycoside hydrolase family 3 C-terminal domain"/>
    <property type="match status" value="1"/>
</dbReference>
<feature type="domain" description="ExoP galactose-binding-like" evidence="7">
    <location>
        <begin position="736"/>
        <end position="878"/>
    </location>
</feature>
<accession>A0A3N7HH59</accession>
<dbReference type="InterPro" id="IPR001764">
    <property type="entry name" value="Glyco_hydro_3_N"/>
</dbReference>
<dbReference type="GO" id="GO:0009251">
    <property type="term" value="P:glucan catabolic process"/>
    <property type="evidence" value="ECO:0007669"/>
    <property type="project" value="TreeGrafter"/>
</dbReference>
<evidence type="ECO:0000259" key="5">
    <source>
        <dbReference type="Pfam" id="PF00933"/>
    </source>
</evidence>
<dbReference type="InterPro" id="IPR051915">
    <property type="entry name" value="Cellulose_Degrad_GH3"/>
</dbReference>
<protein>
    <submittedName>
        <fullName evidence="8">Glycoside hydrolase family 3 protein</fullName>
    </submittedName>
</protein>
<dbReference type="InterPro" id="IPR017853">
    <property type="entry name" value="GH"/>
</dbReference>
<dbReference type="Pfam" id="PF00933">
    <property type="entry name" value="Glyco_hydro_3"/>
    <property type="match status" value="1"/>
</dbReference>
<reference evidence="8 9" key="1">
    <citation type="submission" date="2018-08" db="EMBL/GenBank/DDBJ databases">
        <authorList>
            <person name="Khan S.A."/>
            <person name="Jeon C.O."/>
            <person name="Chun B.H."/>
            <person name="Jeong S.E."/>
        </authorList>
    </citation>
    <scope>NUCLEOTIDE SEQUENCE [LARGE SCALE GENOMIC DNA]</scope>
    <source>
        <strain evidence="8 9">S-16</strain>
    </source>
</reference>
<dbReference type="GO" id="GO:0008422">
    <property type="term" value="F:beta-glucosidase activity"/>
    <property type="evidence" value="ECO:0007669"/>
    <property type="project" value="TreeGrafter"/>
</dbReference>
<sequence length="1070" mass="112509">MKKWLTLGAAGLVLALHGCGGSDKDPEPAKPTALDDWPRVKSSIAQDSSQESQIKSIVANMTLAQKVGQMTQPDIRSITPDQVKQYYIGSVLNGGGAWPGNKKNASVADWLALADAYWQASMDSDMAVKIPVIWGTDAVHGHGNVYGATLFPHNIGLGAANDPDLVERIGAAVAKQVVSTGIDWTFAPTLAVVRDDRWGRTYEGFSEDPEIVGSYGGRYTTGLQGNFAASGRPTVVATAKHFMGDGGTDQGKDQGENKSSLNDMMNIHGAGYYSALAAGAQTVMASFNSWTFKGTTKDGVSLDFDNAKMHGNQYLLTDVLKGKMGFDGLVVSDWNGIGQVKYKDSTGATKQCTNSSCPPSINAGVDLIMVPDDWKAFITNTIASVNAGEIPMSRIDDAVTRILRVKLRAGLFTVEGGASVSVKPSLRPGAGDATALVHRELAREAVRKSLVLLKNDGGVLPLKRGEKILVVGRSADSMSNQTGGWSLTWQGTSNTNADFPNGDTVLAGIKEAAGDANVTYALDASNATLTDYKAVIAVIGETPYAEGAGDIGKTGTLEHAKRYPADLALLESLKGKGVPVVTVLMSGRPLWVNREINRSDAFVAAFLPGTEGKGVADVLFRKADGTVNNDFQGKLSYSWPKSACQVPLNKGDASYDPLFAYGYGLTYATPGTTVGNALDETAPTLGCGQSANTGPAATDPLEVFTQVENPTFPLFIGSSPNWMIPVGSDLNAVLTTQDSTLTLETTQVNVQQDAKKVTWTGLAEFKAMAADPASTSTKFPQNLESYVHPDAKAVLAFDVVVHQAPAGSVKIRVDCGYPCRGELDGTAVLSALPANTKTTVKIPLSCFADAGADFSAIDTAFLVQTDKPFSASFARIRWVVGATGDSDTHTCAEFVPPPPPAIDPLPGPSVTLLGSSGLFADLAAGTWSSNGTHVTANVANGVADLQFAADGGNGIFTLRGSAINLSNYAAGKLQFDVAVSSYGTNTKGLAIKMESPGDGCRNVDYVIPDAQKPPADGQFHTVTLNVADVAGTKNAACFTLENIVIPFGIFPVWDDQQGVNFQVKNVQLLQ</sequence>
<feature type="domain" description="Glycoside hydrolase family 3 C-terminal" evidence="6">
    <location>
        <begin position="450"/>
        <end position="667"/>
    </location>
</feature>
<dbReference type="PANTHER" id="PTHR30620">
    <property type="entry name" value="PERIPLASMIC BETA-GLUCOSIDASE-RELATED"/>
    <property type="match status" value="1"/>
</dbReference>
<organism evidence="8 9">
    <name type="scientific">Piscinibacter terrae</name>
    <dbReference type="NCBI Taxonomy" id="2496871"/>
    <lineage>
        <taxon>Bacteria</taxon>
        <taxon>Pseudomonadati</taxon>
        <taxon>Pseudomonadota</taxon>
        <taxon>Betaproteobacteria</taxon>
        <taxon>Burkholderiales</taxon>
        <taxon>Sphaerotilaceae</taxon>
        <taxon>Piscinibacter</taxon>
    </lineage>
</organism>
<dbReference type="Pfam" id="PF01915">
    <property type="entry name" value="Glyco_hydro_3_C"/>
    <property type="match status" value="1"/>
</dbReference>
<comment type="caution">
    <text evidence="8">The sequence shown here is derived from an EMBL/GenBank/DDBJ whole genome shotgun (WGS) entry which is preliminary data.</text>
</comment>
<evidence type="ECO:0000259" key="6">
    <source>
        <dbReference type="Pfam" id="PF01915"/>
    </source>
</evidence>
<evidence type="ECO:0000313" key="8">
    <source>
        <dbReference type="EMBL" id="RQP21350.1"/>
    </source>
</evidence>
<evidence type="ECO:0000313" key="9">
    <source>
        <dbReference type="Proteomes" id="UP000267464"/>
    </source>
</evidence>
<evidence type="ECO:0000256" key="4">
    <source>
        <dbReference type="RuleBase" id="RU361161"/>
    </source>
</evidence>
<dbReference type="SUPFAM" id="SSF51445">
    <property type="entry name" value="(Trans)glycosidases"/>
    <property type="match status" value="1"/>
</dbReference>
<evidence type="ECO:0000256" key="2">
    <source>
        <dbReference type="ARBA" id="ARBA00022801"/>
    </source>
</evidence>